<dbReference type="Gene3D" id="3.40.50.1820">
    <property type="entry name" value="alpha/beta hydrolase"/>
    <property type="match status" value="1"/>
</dbReference>
<comment type="similarity">
    <text evidence="1">Belongs to the 'GDXG' lipolytic enzyme family.</text>
</comment>
<dbReference type="PROSITE" id="PS01173">
    <property type="entry name" value="LIPASE_GDXG_HIS"/>
    <property type="match status" value="1"/>
</dbReference>
<dbReference type="RefSeq" id="WP_350932368.1">
    <property type="nucleotide sequence ID" value="NZ_CP157762.1"/>
</dbReference>
<feature type="domain" description="Alpha/beta hydrolase fold-3" evidence="3">
    <location>
        <begin position="70"/>
        <end position="271"/>
    </location>
</feature>
<reference evidence="4" key="1">
    <citation type="submission" date="2024-01" db="EMBL/GenBank/DDBJ databases">
        <title>The genome sequence of Micromonospora mangrovi CCTCC AA 2012012.</title>
        <authorList>
            <person name="Gao J."/>
        </authorList>
    </citation>
    <scope>NUCLEOTIDE SEQUENCE</scope>
    <source>
        <strain evidence="4">CCTCC AA 2012012</strain>
    </source>
</reference>
<dbReference type="AlphaFoldDB" id="A0AAU7M5B3"/>
<evidence type="ECO:0000313" key="4">
    <source>
        <dbReference type="EMBL" id="XBP92764.1"/>
    </source>
</evidence>
<dbReference type="InterPro" id="IPR029058">
    <property type="entry name" value="AB_hydrolase_fold"/>
</dbReference>
<dbReference type="EMBL" id="CP157762">
    <property type="protein sequence ID" value="XBP92764.1"/>
    <property type="molecule type" value="Genomic_DNA"/>
</dbReference>
<gene>
    <name evidence="5" type="ORF">ABUL08_24760</name>
    <name evidence="4" type="ORF">VK199_24680</name>
</gene>
<dbReference type="InterPro" id="IPR050300">
    <property type="entry name" value="GDXG_lipolytic_enzyme"/>
</dbReference>
<dbReference type="PANTHER" id="PTHR48081:SF30">
    <property type="entry name" value="ACETYL-HYDROLASE LIPR-RELATED"/>
    <property type="match status" value="1"/>
</dbReference>
<dbReference type="InterPro" id="IPR002168">
    <property type="entry name" value="Lipase_GDXG_HIS_AS"/>
</dbReference>
<dbReference type="SUPFAM" id="SSF53474">
    <property type="entry name" value="alpha/beta-Hydrolases"/>
    <property type="match status" value="1"/>
</dbReference>
<evidence type="ECO:0000256" key="1">
    <source>
        <dbReference type="ARBA" id="ARBA00010515"/>
    </source>
</evidence>
<proteinExistence type="inferred from homology"/>
<dbReference type="PANTHER" id="PTHR48081">
    <property type="entry name" value="AB HYDROLASE SUPERFAMILY PROTEIN C4A8.06C"/>
    <property type="match status" value="1"/>
</dbReference>
<keyword evidence="2 4" id="KW-0378">Hydrolase</keyword>
<dbReference type="GO" id="GO:0004806">
    <property type="term" value="F:triacylglycerol lipase activity"/>
    <property type="evidence" value="ECO:0007669"/>
    <property type="project" value="TreeGrafter"/>
</dbReference>
<dbReference type="EMBL" id="CP159342">
    <property type="protein sequence ID" value="XCH73461.1"/>
    <property type="molecule type" value="Genomic_DNA"/>
</dbReference>
<evidence type="ECO:0000256" key="2">
    <source>
        <dbReference type="ARBA" id="ARBA00022801"/>
    </source>
</evidence>
<name>A0AAU7M5B3_9ACTN</name>
<evidence type="ECO:0000259" key="3">
    <source>
        <dbReference type="Pfam" id="PF07859"/>
    </source>
</evidence>
<dbReference type="InterPro" id="IPR013094">
    <property type="entry name" value="AB_hydrolase_3"/>
</dbReference>
<reference evidence="5" key="2">
    <citation type="submission" date="2024-06" db="EMBL/GenBank/DDBJ databases">
        <title>Micromonospora mangrovi CCTCC AA 2012012 genome sequences.</title>
        <authorList>
            <person name="Gao J."/>
        </authorList>
    </citation>
    <scope>NUCLEOTIDE SEQUENCE</scope>
    <source>
        <strain evidence="5">CCTCC AA 2012012</strain>
    </source>
</reference>
<dbReference type="Pfam" id="PF07859">
    <property type="entry name" value="Abhydrolase_3"/>
    <property type="match status" value="1"/>
</dbReference>
<sequence length="300" mass="30726">MTGTQLRSVVALLRMSPLDIGGDVGKMRDVFEELLGAIPLPEDVRTDAVDLGGVRTLKVTAGPDHGAGAVLFLHGGAYAFGSAATSANLAADVARRSGTTAYTVDYRLAPEHPFPAAVDDAVAAYRGLLDSGVPADRIALCGESSGGGLAVALLVALRDAGLPLPTSAAVLSPWTDLTQSGRSLRTKAAVDPTLTPEALAVRSRDYLAGADPRSPLASPLFADLRGLPPLLVQAGTHEILLDDALRLAAEAADADVAVTLQTFPNAPHVFQSFAAVLSPAATALDAVAAFLRTHLDQAAG</sequence>
<accession>A0AAU7M5B3</accession>
<evidence type="ECO:0000313" key="5">
    <source>
        <dbReference type="EMBL" id="XCH73461.1"/>
    </source>
</evidence>
<protein>
    <submittedName>
        <fullName evidence="4">Alpha/beta hydrolase</fullName>
    </submittedName>
</protein>
<organism evidence="4">
    <name type="scientific">Micromonospora sp. CCTCC AA 2012012</name>
    <dbReference type="NCBI Taxonomy" id="3111921"/>
    <lineage>
        <taxon>Bacteria</taxon>
        <taxon>Bacillati</taxon>
        <taxon>Actinomycetota</taxon>
        <taxon>Actinomycetes</taxon>
        <taxon>Micromonosporales</taxon>
        <taxon>Micromonosporaceae</taxon>
        <taxon>Micromonospora</taxon>
    </lineage>
</organism>